<dbReference type="HOGENOM" id="CLU_2088591_0_0_1"/>
<organism evidence="1">
    <name type="scientific">Oryza glumipatula</name>
    <dbReference type="NCBI Taxonomy" id="40148"/>
    <lineage>
        <taxon>Eukaryota</taxon>
        <taxon>Viridiplantae</taxon>
        <taxon>Streptophyta</taxon>
        <taxon>Embryophyta</taxon>
        <taxon>Tracheophyta</taxon>
        <taxon>Spermatophyta</taxon>
        <taxon>Magnoliopsida</taxon>
        <taxon>Liliopsida</taxon>
        <taxon>Poales</taxon>
        <taxon>Poaceae</taxon>
        <taxon>BOP clade</taxon>
        <taxon>Oryzoideae</taxon>
        <taxon>Oryzeae</taxon>
        <taxon>Oryzinae</taxon>
        <taxon>Oryza</taxon>
    </lineage>
</organism>
<evidence type="ECO:0000313" key="1">
    <source>
        <dbReference type="EnsemblPlants" id="OGLUM11G14890.1"/>
    </source>
</evidence>
<reference evidence="1" key="1">
    <citation type="submission" date="2015-04" db="UniProtKB">
        <authorList>
            <consortium name="EnsemblPlants"/>
        </authorList>
    </citation>
    <scope>IDENTIFICATION</scope>
</reference>
<accession>A0A0E0BJN2</accession>
<reference evidence="1" key="2">
    <citation type="submission" date="2018-05" db="EMBL/GenBank/DDBJ databases">
        <title>OgluRS3 (Oryza glumaepatula Reference Sequence Version 3).</title>
        <authorList>
            <person name="Zhang J."/>
            <person name="Kudrna D."/>
            <person name="Lee S."/>
            <person name="Talag J."/>
            <person name="Welchert J."/>
            <person name="Wing R.A."/>
        </authorList>
    </citation>
    <scope>NUCLEOTIDE SEQUENCE [LARGE SCALE GENOMIC DNA]</scope>
</reference>
<evidence type="ECO:0000313" key="2">
    <source>
        <dbReference type="Proteomes" id="UP000026961"/>
    </source>
</evidence>
<dbReference type="EnsemblPlants" id="OGLUM11G14890.1">
    <property type="protein sequence ID" value="OGLUM11G14890.1"/>
    <property type="gene ID" value="OGLUM11G14890"/>
</dbReference>
<dbReference type="AlphaFoldDB" id="A0A0E0BJN2"/>
<protein>
    <submittedName>
        <fullName evidence="1">Uncharacterized protein</fullName>
    </submittedName>
</protein>
<dbReference type="Gramene" id="OGLUM11G14890.1">
    <property type="protein sequence ID" value="OGLUM11G14890.1"/>
    <property type="gene ID" value="OGLUM11G14890"/>
</dbReference>
<proteinExistence type="predicted"/>
<name>A0A0E0BJN2_9ORYZ</name>
<keyword evidence="2" id="KW-1185">Reference proteome</keyword>
<dbReference type="Proteomes" id="UP000026961">
    <property type="component" value="Chromosome 11"/>
</dbReference>
<sequence length="117" mass="13261">MAAAKVLSGDILEAACPVLTMVRRGQWTMVVDGWADGVRWPSTFLMHIRMMATEALDGVILEAASVMCEWQRCIFSKLMTVKTRRWWDGKRLRGALWAFKMQQLHKGFLDGDGGKQT</sequence>